<gene>
    <name evidence="2" type="ORF">SAMN05421742_103276</name>
</gene>
<dbReference type="GO" id="GO:0016491">
    <property type="term" value="F:oxidoreductase activity"/>
    <property type="evidence" value="ECO:0007669"/>
    <property type="project" value="InterPro"/>
</dbReference>
<dbReference type="RefSeq" id="WP_092617197.1">
    <property type="nucleotide sequence ID" value="NZ_FNCV01000003.1"/>
</dbReference>
<dbReference type="InterPro" id="IPR009078">
    <property type="entry name" value="Ferritin-like_SF"/>
</dbReference>
<dbReference type="STRING" id="83401.SAMN05421742_103276"/>
<dbReference type="OrthoDB" id="5765875at2"/>
<evidence type="ECO:0000313" key="3">
    <source>
        <dbReference type="Proteomes" id="UP000217076"/>
    </source>
</evidence>
<dbReference type="InterPro" id="IPR012347">
    <property type="entry name" value="Ferritin-like"/>
</dbReference>
<accession>A0A1G7YDP2</accession>
<dbReference type="GO" id="GO:0046872">
    <property type="term" value="F:metal ion binding"/>
    <property type="evidence" value="ECO:0007669"/>
    <property type="project" value="InterPro"/>
</dbReference>
<dbReference type="EMBL" id="FNCV01000003">
    <property type="protein sequence ID" value="SDG94672.1"/>
    <property type="molecule type" value="Genomic_DNA"/>
</dbReference>
<keyword evidence="3" id="KW-1185">Reference proteome</keyword>
<sequence length="167" mass="19111">MDTLGEFLVHAITLEDESAQRFDELADVMEVHHNSEVAGLFQRMAHYSRLHLADIKRQAEGKELPHIPPWELKWPDDEAPETVAHEEGHYLMTAYHALRAALRSERTGHAFYAGVARDTQDPEIRKLASEFAAEEAEHIALLEQWLLKYPPPREGWDEDLDPPAVVD</sequence>
<organism evidence="2 3">
    <name type="scientific">Roseospirillum parvum</name>
    <dbReference type="NCBI Taxonomy" id="83401"/>
    <lineage>
        <taxon>Bacteria</taxon>
        <taxon>Pseudomonadati</taxon>
        <taxon>Pseudomonadota</taxon>
        <taxon>Alphaproteobacteria</taxon>
        <taxon>Rhodospirillales</taxon>
        <taxon>Rhodospirillaceae</taxon>
        <taxon>Roseospirillum</taxon>
    </lineage>
</organism>
<evidence type="ECO:0000259" key="1">
    <source>
        <dbReference type="Pfam" id="PF02915"/>
    </source>
</evidence>
<dbReference type="Gene3D" id="1.20.1260.10">
    <property type="match status" value="1"/>
</dbReference>
<dbReference type="Pfam" id="PF02915">
    <property type="entry name" value="Rubrerythrin"/>
    <property type="match status" value="1"/>
</dbReference>
<dbReference type="CDD" id="cd01045">
    <property type="entry name" value="Ferritin_like_AB"/>
    <property type="match status" value="1"/>
</dbReference>
<dbReference type="SUPFAM" id="SSF47240">
    <property type="entry name" value="Ferritin-like"/>
    <property type="match status" value="1"/>
</dbReference>
<dbReference type="Proteomes" id="UP000217076">
    <property type="component" value="Unassembled WGS sequence"/>
</dbReference>
<reference evidence="3" key="1">
    <citation type="submission" date="2016-10" db="EMBL/GenBank/DDBJ databases">
        <authorList>
            <person name="Varghese N."/>
            <person name="Submissions S."/>
        </authorList>
    </citation>
    <scope>NUCLEOTIDE SEQUENCE [LARGE SCALE GENOMIC DNA]</scope>
    <source>
        <strain evidence="3">930I</strain>
    </source>
</reference>
<feature type="domain" description="Rubrerythrin diiron-binding" evidence="1">
    <location>
        <begin position="98"/>
        <end position="153"/>
    </location>
</feature>
<dbReference type="InterPro" id="IPR003251">
    <property type="entry name" value="Rr_diiron-bd_dom"/>
</dbReference>
<proteinExistence type="predicted"/>
<dbReference type="AlphaFoldDB" id="A0A1G7YDP2"/>
<evidence type="ECO:0000313" key="2">
    <source>
        <dbReference type="EMBL" id="SDG94672.1"/>
    </source>
</evidence>
<name>A0A1G7YDP2_9PROT</name>
<protein>
    <submittedName>
        <fullName evidence="2">Rubrerythrin</fullName>
    </submittedName>
</protein>